<keyword evidence="3" id="KW-0732">Signal</keyword>
<reference evidence="9 10" key="1">
    <citation type="journal article" date="2022" name="Gigascience">
        <title>A chromosome-level genome assembly and annotation of the desert horned lizard, Phrynosoma platyrhinos, provides insight into chromosomal rearrangements among reptiles.</title>
        <authorList>
            <person name="Koochekian N."/>
            <person name="Ascanio A."/>
            <person name="Farleigh K."/>
            <person name="Card D.C."/>
            <person name="Schield D.R."/>
            <person name="Castoe T.A."/>
            <person name="Jezkova T."/>
        </authorList>
    </citation>
    <scope>NUCLEOTIDE SEQUENCE [LARGE SCALE GENOMIC DNA]</scope>
    <source>
        <strain evidence="9">NK-2021</strain>
    </source>
</reference>
<evidence type="ECO:0000256" key="1">
    <source>
        <dbReference type="ARBA" id="ARBA00004141"/>
    </source>
</evidence>
<protein>
    <recommendedName>
        <fullName evidence="8">VTT domain-containing protein</fullName>
    </recommendedName>
</protein>
<dbReference type="Proteomes" id="UP000826234">
    <property type="component" value="Unassembled WGS sequence"/>
</dbReference>
<proteinExistence type="inferred from homology"/>
<evidence type="ECO:0000256" key="6">
    <source>
        <dbReference type="ARBA" id="ARBA00025797"/>
    </source>
</evidence>
<dbReference type="InterPro" id="IPR032816">
    <property type="entry name" value="VTT_dom"/>
</dbReference>
<dbReference type="PANTHER" id="PTHR43220">
    <property type="match status" value="1"/>
</dbReference>
<keyword evidence="5 7" id="KW-0472">Membrane</keyword>
<evidence type="ECO:0000256" key="7">
    <source>
        <dbReference type="SAM" id="Phobius"/>
    </source>
</evidence>
<evidence type="ECO:0000313" key="9">
    <source>
        <dbReference type="EMBL" id="KAH0623920.1"/>
    </source>
</evidence>
<evidence type="ECO:0000313" key="10">
    <source>
        <dbReference type="Proteomes" id="UP000826234"/>
    </source>
</evidence>
<accession>A0ABQ7T2H1</accession>
<dbReference type="PANTHER" id="PTHR43220:SF21">
    <property type="entry name" value="TRANSMEMBRANE PROTEIN 41A"/>
    <property type="match status" value="1"/>
</dbReference>
<dbReference type="InterPro" id="IPR045014">
    <property type="entry name" value="TM41A/B"/>
</dbReference>
<evidence type="ECO:0000256" key="2">
    <source>
        <dbReference type="ARBA" id="ARBA00022692"/>
    </source>
</evidence>
<organism evidence="9 10">
    <name type="scientific">Phrynosoma platyrhinos</name>
    <name type="common">Desert horned lizard</name>
    <dbReference type="NCBI Taxonomy" id="52577"/>
    <lineage>
        <taxon>Eukaryota</taxon>
        <taxon>Metazoa</taxon>
        <taxon>Chordata</taxon>
        <taxon>Craniata</taxon>
        <taxon>Vertebrata</taxon>
        <taxon>Euteleostomi</taxon>
        <taxon>Lepidosauria</taxon>
        <taxon>Squamata</taxon>
        <taxon>Bifurcata</taxon>
        <taxon>Unidentata</taxon>
        <taxon>Episquamata</taxon>
        <taxon>Toxicofera</taxon>
        <taxon>Iguania</taxon>
        <taxon>Phrynosomatidae</taxon>
        <taxon>Phrynosomatinae</taxon>
        <taxon>Phrynosoma</taxon>
    </lineage>
</organism>
<dbReference type="Pfam" id="PF09335">
    <property type="entry name" value="VTT_dom"/>
    <property type="match status" value="1"/>
</dbReference>
<evidence type="ECO:0000256" key="5">
    <source>
        <dbReference type="ARBA" id="ARBA00023136"/>
    </source>
</evidence>
<evidence type="ECO:0000256" key="4">
    <source>
        <dbReference type="ARBA" id="ARBA00022989"/>
    </source>
</evidence>
<comment type="similarity">
    <text evidence="6">Belongs to the TMEM41 family.</text>
</comment>
<evidence type="ECO:0000259" key="8">
    <source>
        <dbReference type="Pfam" id="PF09335"/>
    </source>
</evidence>
<feature type="domain" description="VTT" evidence="8">
    <location>
        <begin position="6"/>
        <end position="65"/>
    </location>
</feature>
<keyword evidence="2 7" id="KW-0812">Transmembrane</keyword>
<feature type="transmembrane region" description="Helical" evidence="7">
    <location>
        <begin position="12"/>
        <end position="31"/>
    </location>
</feature>
<comment type="subcellular location">
    <subcellularLocation>
        <location evidence="1">Membrane</location>
        <topology evidence="1">Multi-pass membrane protein</topology>
    </subcellularLocation>
</comment>
<gene>
    <name evidence="9" type="ORF">JD844_007119</name>
</gene>
<comment type="caution">
    <text evidence="9">The sequence shown here is derived from an EMBL/GenBank/DDBJ whole genome shotgun (WGS) entry which is preliminary data.</text>
</comment>
<evidence type="ECO:0000256" key="3">
    <source>
        <dbReference type="ARBA" id="ARBA00022729"/>
    </source>
</evidence>
<dbReference type="EMBL" id="JAIPUX010001880">
    <property type="protein sequence ID" value="KAH0623920.1"/>
    <property type="molecule type" value="Genomic_DNA"/>
</dbReference>
<keyword evidence="4 7" id="KW-1133">Transmembrane helix</keyword>
<feature type="transmembrane region" description="Helical" evidence="7">
    <location>
        <begin position="76"/>
        <end position="99"/>
    </location>
</feature>
<keyword evidence="10" id="KW-1185">Reference proteome</keyword>
<name>A0ABQ7T2H1_PHRPL</name>
<sequence length="125" mass="14264">MLQKKVEENKNSLFFFLLFLRLFPMTPNWFLNLTSPILNIPVTQFFFSVFIGLIPYNFVCVQTGSILSQITSLDAIFSWSTLLKMLAVAMVALIPGTLIKQFSHKHLNLDNSNKNVHLLNGRKSS</sequence>